<gene>
    <name evidence="1" type="ORF">SNAT2548_LOCUS14359</name>
</gene>
<dbReference type="AlphaFoldDB" id="A0A812MJF5"/>
<dbReference type="EMBL" id="CAJNDS010001657">
    <property type="protein sequence ID" value="CAE7270606.1"/>
    <property type="molecule type" value="Genomic_DNA"/>
</dbReference>
<sequence>MACCNDVSDPQNVTTIYAVESKVKRALTALLAKAERVLELNGMQRPAASQPIRVRAGSLKTSANRASFRSWQVSCAELRNRTWRRLILRFAVVATMKPCCKLLPCPKAYRARALQMHPDGEFKALLDAKTVLLSDGRHVSSATSKEDTFRAHPRSDT</sequence>
<evidence type="ECO:0000313" key="2">
    <source>
        <dbReference type="Proteomes" id="UP000604046"/>
    </source>
</evidence>
<name>A0A812MJF5_9DINO</name>
<comment type="caution">
    <text evidence="1">The sequence shown here is derived from an EMBL/GenBank/DDBJ whole genome shotgun (WGS) entry which is preliminary data.</text>
</comment>
<reference evidence="1" key="1">
    <citation type="submission" date="2021-02" db="EMBL/GenBank/DDBJ databases">
        <authorList>
            <person name="Dougan E. K."/>
            <person name="Rhodes N."/>
            <person name="Thang M."/>
            <person name="Chan C."/>
        </authorList>
    </citation>
    <scope>NUCLEOTIDE SEQUENCE</scope>
</reference>
<organism evidence="1 2">
    <name type="scientific">Symbiodinium natans</name>
    <dbReference type="NCBI Taxonomy" id="878477"/>
    <lineage>
        <taxon>Eukaryota</taxon>
        <taxon>Sar</taxon>
        <taxon>Alveolata</taxon>
        <taxon>Dinophyceae</taxon>
        <taxon>Suessiales</taxon>
        <taxon>Symbiodiniaceae</taxon>
        <taxon>Symbiodinium</taxon>
    </lineage>
</organism>
<proteinExistence type="predicted"/>
<keyword evidence="2" id="KW-1185">Reference proteome</keyword>
<accession>A0A812MJF5</accession>
<protein>
    <submittedName>
        <fullName evidence="1">Uncharacterized protein</fullName>
    </submittedName>
</protein>
<dbReference type="Proteomes" id="UP000604046">
    <property type="component" value="Unassembled WGS sequence"/>
</dbReference>
<evidence type="ECO:0000313" key="1">
    <source>
        <dbReference type="EMBL" id="CAE7270606.1"/>
    </source>
</evidence>